<feature type="active site" description="Proton acceptor; specific for D-alanine" evidence="4">
    <location>
        <position position="485"/>
    </location>
</feature>
<feature type="binding site" evidence="4">
    <location>
        <position position="576"/>
    </location>
    <ligand>
        <name>substrate</name>
    </ligand>
</feature>
<evidence type="ECO:0000256" key="3">
    <source>
        <dbReference type="ARBA" id="ARBA00023235"/>
    </source>
</evidence>
<dbReference type="GO" id="GO:0008784">
    <property type="term" value="F:alanine racemase activity"/>
    <property type="evidence" value="ECO:0007669"/>
    <property type="project" value="UniProtKB-EC"/>
</dbReference>
<dbReference type="Gene3D" id="3.90.190.20">
    <property type="entry name" value="Mur ligase, C-terminal domain"/>
    <property type="match status" value="1"/>
</dbReference>
<dbReference type="SUPFAM" id="SSF51419">
    <property type="entry name" value="PLP-binding barrel"/>
    <property type="match status" value="1"/>
</dbReference>
<feature type="active site" description="Proton acceptor; specific for L-alanine" evidence="4">
    <location>
        <position position="701"/>
    </location>
</feature>
<dbReference type="InterPro" id="IPR011079">
    <property type="entry name" value="Ala_racemase_C"/>
</dbReference>
<dbReference type="Gene3D" id="3.20.20.10">
    <property type="entry name" value="Alanine racemase"/>
    <property type="match status" value="1"/>
</dbReference>
<feature type="modified residue" description="N6-(pyridoxal phosphate)lysine" evidence="4">
    <location>
        <position position="485"/>
    </location>
</feature>
<keyword evidence="7" id="KW-1185">Reference proteome</keyword>
<comment type="pathway">
    <text evidence="4">Amino-acid biosynthesis; D-alanine biosynthesis; D-alanine from L-alanine: step 1/1.</text>
</comment>
<comment type="function">
    <text evidence="4">Catalyzes the interconversion of L-alanine and D-alanine. May also act on other amino acids.</text>
</comment>
<evidence type="ECO:0000256" key="2">
    <source>
        <dbReference type="ARBA" id="ARBA00022898"/>
    </source>
</evidence>
<accession>A0ABX0X970</accession>
<comment type="caution">
    <text evidence="6">The sequence shown here is derived from an EMBL/GenBank/DDBJ whole genome shotgun (WGS) entry which is preliminary data.</text>
</comment>
<dbReference type="SUPFAM" id="SSF53623">
    <property type="entry name" value="MurD-like peptide ligases, catalytic domain"/>
    <property type="match status" value="1"/>
</dbReference>
<dbReference type="InterPro" id="IPR035911">
    <property type="entry name" value="MurE/MurF_N"/>
</dbReference>
<name>A0ABX0X970_9BACT</name>
<dbReference type="SMART" id="SM01005">
    <property type="entry name" value="Ala_racemase_C"/>
    <property type="match status" value="1"/>
</dbReference>
<dbReference type="InterPro" id="IPR013221">
    <property type="entry name" value="Mur_ligase_cen"/>
</dbReference>
<dbReference type="EMBL" id="JAATJH010000001">
    <property type="protein sequence ID" value="NJC25368.1"/>
    <property type="molecule type" value="Genomic_DNA"/>
</dbReference>
<dbReference type="Gene3D" id="3.40.1190.10">
    <property type="entry name" value="Mur-like, catalytic domain"/>
    <property type="match status" value="1"/>
</dbReference>
<gene>
    <name evidence="6" type="ORF">GGR27_000849</name>
</gene>
<dbReference type="Pfam" id="PF01168">
    <property type="entry name" value="Ala_racemase_N"/>
    <property type="match status" value="1"/>
</dbReference>
<dbReference type="InterPro" id="IPR000821">
    <property type="entry name" value="Ala_racemase"/>
</dbReference>
<proteinExistence type="inferred from homology"/>
<organism evidence="6 7">
    <name type="scientific">Neolewinella antarctica</name>
    <dbReference type="NCBI Taxonomy" id="442734"/>
    <lineage>
        <taxon>Bacteria</taxon>
        <taxon>Pseudomonadati</taxon>
        <taxon>Bacteroidota</taxon>
        <taxon>Saprospiria</taxon>
        <taxon>Saprospirales</taxon>
        <taxon>Lewinellaceae</taxon>
        <taxon>Neolewinella</taxon>
    </lineage>
</organism>
<reference evidence="6 7" key="1">
    <citation type="submission" date="2020-03" db="EMBL/GenBank/DDBJ databases">
        <title>Genomic Encyclopedia of Type Strains, Phase IV (KMG-IV): sequencing the most valuable type-strain genomes for metagenomic binning, comparative biology and taxonomic classification.</title>
        <authorList>
            <person name="Goeker M."/>
        </authorList>
    </citation>
    <scope>NUCLEOTIDE SEQUENCE [LARGE SCALE GENOMIC DNA]</scope>
    <source>
        <strain evidence="6 7">DSM 105096</strain>
    </source>
</reference>
<dbReference type="PANTHER" id="PTHR30511">
    <property type="entry name" value="ALANINE RACEMASE"/>
    <property type="match status" value="1"/>
</dbReference>
<dbReference type="InterPro" id="IPR029066">
    <property type="entry name" value="PLP-binding_barrel"/>
</dbReference>
<dbReference type="CDD" id="cd00430">
    <property type="entry name" value="PLPDE_III_AR"/>
    <property type="match status" value="1"/>
</dbReference>
<dbReference type="NCBIfam" id="TIGR00492">
    <property type="entry name" value="alr"/>
    <property type="match status" value="1"/>
</dbReference>
<dbReference type="PANTHER" id="PTHR30511:SF0">
    <property type="entry name" value="ALANINE RACEMASE, CATABOLIC-RELATED"/>
    <property type="match status" value="1"/>
</dbReference>
<comment type="cofactor">
    <cofactor evidence="1 4">
        <name>pyridoxal 5'-phosphate</name>
        <dbReference type="ChEBI" id="CHEBI:597326"/>
    </cofactor>
</comment>
<dbReference type="SUPFAM" id="SSF50621">
    <property type="entry name" value="Alanine racemase C-terminal domain-like"/>
    <property type="match status" value="1"/>
</dbReference>
<comment type="catalytic activity">
    <reaction evidence="4">
        <text>L-alanine = D-alanine</text>
        <dbReference type="Rhea" id="RHEA:20249"/>
        <dbReference type="ChEBI" id="CHEBI:57416"/>
        <dbReference type="ChEBI" id="CHEBI:57972"/>
        <dbReference type="EC" id="5.1.1.1"/>
    </reaction>
</comment>
<evidence type="ECO:0000256" key="1">
    <source>
        <dbReference type="ARBA" id="ARBA00001933"/>
    </source>
</evidence>
<dbReference type="InterPro" id="IPR036565">
    <property type="entry name" value="Mur-like_cat_sf"/>
</dbReference>
<dbReference type="HAMAP" id="MF_01201">
    <property type="entry name" value="Ala_racemase"/>
    <property type="match status" value="1"/>
</dbReference>
<feature type="domain" description="Alanine racemase C-terminal" evidence="5">
    <location>
        <begin position="680"/>
        <end position="805"/>
    </location>
</feature>
<keyword evidence="3 4" id="KW-0413">Isomerase</keyword>
<dbReference type="Pfam" id="PF00842">
    <property type="entry name" value="Ala_racemase_C"/>
    <property type="match status" value="1"/>
</dbReference>
<dbReference type="Gene3D" id="2.40.37.10">
    <property type="entry name" value="Lyase, Ornithine Decarboxylase, Chain A, domain 1"/>
    <property type="match status" value="1"/>
</dbReference>
<evidence type="ECO:0000313" key="7">
    <source>
        <dbReference type="Proteomes" id="UP000770785"/>
    </source>
</evidence>
<evidence type="ECO:0000313" key="6">
    <source>
        <dbReference type="EMBL" id="NJC25368.1"/>
    </source>
</evidence>
<dbReference type="Proteomes" id="UP000770785">
    <property type="component" value="Unassembled WGS sequence"/>
</dbReference>
<dbReference type="SUPFAM" id="SSF63418">
    <property type="entry name" value="MurE/MurF N-terminal domain"/>
    <property type="match status" value="1"/>
</dbReference>
<evidence type="ECO:0000256" key="4">
    <source>
        <dbReference type="HAMAP-Rule" id="MF_01201"/>
    </source>
</evidence>
<dbReference type="PRINTS" id="PR00992">
    <property type="entry name" value="ALARACEMASE"/>
</dbReference>
<feature type="binding site" evidence="4">
    <location>
        <position position="750"/>
    </location>
    <ligand>
        <name>substrate</name>
    </ligand>
</feature>
<dbReference type="InterPro" id="IPR001608">
    <property type="entry name" value="Ala_racemase_N"/>
</dbReference>
<dbReference type="InterPro" id="IPR036615">
    <property type="entry name" value="Mur_ligase_C_dom_sf"/>
</dbReference>
<evidence type="ECO:0000259" key="5">
    <source>
        <dbReference type="SMART" id="SM01005"/>
    </source>
</evidence>
<dbReference type="InterPro" id="IPR009006">
    <property type="entry name" value="Ala_racemase/Decarboxylase_C"/>
</dbReference>
<dbReference type="Pfam" id="PF08245">
    <property type="entry name" value="Mur_ligase_M"/>
    <property type="match status" value="1"/>
</dbReference>
<dbReference type="SUPFAM" id="SSF53244">
    <property type="entry name" value="MurD-like peptide ligases, peptide-binding domain"/>
    <property type="match status" value="1"/>
</dbReference>
<sequence>MDLHYDPYNISELYATYRGFDLIIDSRRVTDPGRSLFFALPGSKLHGVDFLTELLGRGVRHFVVPREEADFALSRVQDWRVEARMMDRGRADDHVLLLWADTPVVVLQDLAAHHRRQFDIPVIGITGSNGKTIVKDWLVQLLETQHVVCASPRSFNSQIGVPLSVWQLTEAHTLGIFEAGISRLGEMENLERIIQPTVGVFTSFGAAHGENFWSDESKLREKVLLFRAADTVIVPQKHAGEVATVSGPWGRMLTHHGAGRTQLVTTYRTYVIDLPDLPPVYLQNAYTALATAAWVSGLGEFELLAGSRKLLPLENRLQQTEGLHGGPIINDSYSNDIDALAAAIDFASQQSPTGKIQLILGTVQRAAPSPHDAILSRDDRALLHLLDDRIDTLTLVEETVTPNLVAGKIEHFPSPAALLSALPSMIFSSLPILVKGASYQKLDRVARALSRQQHRTVLRVDLGALQHNFRVYKARAGLEMIVMVKASAYGGGALPIARALAAAGADYLAVAYVDEGKELRRGGVALPIMVLNPEPKEFTDLAEFNLEPVVGTPAGLRLAHDCGLPVHLELDTGMARLGFAHATVLEGLKKAGPLPRVASVFSHLAASGAPEHDDFTRVQGAHFRRACAEIAGLLGYQPRCHLLNSNGISRWPDLKFDAVRLGIGLYGIGDEALAPELRPVLRLSTYVAQINDLPAGSSVGYDRKGTLTRDSRIATISIGYADGLPRLVGEGRFSVVINGKRAPIIGAVCMDMTMVDVTELPESSVGDEAVIFGPDAPIVRLAEAARTIPYEILTGIGPRVHRIYVRE</sequence>
<protein>
    <recommendedName>
        <fullName evidence="4">Alanine racemase</fullName>
        <ecNumber evidence="4">5.1.1.1</ecNumber>
    </recommendedName>
</protein>
<comment type="similarity">
    <text evidence="4">Belongs to the alanine racemase family.</text>
</comment>
<dbReference type="EC" id="5.1.1.1" evidence="4"/>
<dbReference type="Gene3D" id="3.40.1390.10">
    <property type="entry name" value="MurE/MurF, N-terminal domain"/>
    <property type="match status" value="1"/>
</dbReference>
<keyword evidence="2 4" id="KW-0663">Pyridoxal phosphate</keyword>
<dbReference type="RefSeq" id="WP_168036122.1">
    <property type="nucleotide sequence ID" value="NZ_JAATJH010000001.1"/>
</dbReference>